<organism evidence="2 3">
    <name type="scientific">Popillia japonica</name>
    <name type="common">Japanese beetle</name>
    <dbReference type="NCBI Taxonomy" id="7064"/>
    <lineage>
        <taxon>Eukaryota</taxon>
        <taxon>Metazoa</taxon>
        <taxon>Ecdysozoa</taxon>
        <taxon>Arthropoda</taxon>
        <taxon>Hexapoda</taxon>
        <taxon>Insecta</taxon>
        <taxon>Pterygota</taxon>
        <taxon>Neoptera</taxon>
        <taxon>Endopterygota</taxon>
        <taxon>Coleoptera</taxon>
        <taxon>Polyphaga</taxon>
        <taxon>Scarabaeiformia</taxon>
        <taxon>Scarabaeidae</taxon>
        <taxon>Rutelinae</taxon>
        <taxon>Popillia</taxon>
    </lineage>
</organism>
<dbReference type="AlphaFoldDB" id="A0AAW1KM52"/>
<dbReference type="Proteomes" id="UP001458880">
    <property type="component" value="Unassembled WGS sequence"/>
</dbReference>
<dbReference type="SUPFAM" id="SSF56219">
    <property type="entry name" value="DNase I-like"/>
    <property type="match status" value="1"/>
</dbReference>
<keyword evidence="2" id="KW-0255">Endonuclease</keyword>
<dbReference type="InterPro" id="IPR005135">
    <property type="entry name" value="Endo/exonuclease/phosphatase"/>
</dbReference>
<protein>
    <submittedName>
        <fullName evidence="2">Endonuclease-reverse transcriptase</fullName>
    </submittedName>
</protein>
<keyword evidence="2" id="KW-0540">Nuclease</keyword>
<dbReference type="EMBL" id="JASPKY010000196">
    <property type="protein sequence ID" value="KAK9721688.1"/>
    <property type="molecule type" value="Genomic_DNA"/>
</dbReference>
<keyword evidence="3" id="KW-1185">Reference proteome</keyword>
<gene>
    <name evidence="2" type="ORF">QE152_g20784</name>
</gene>
<feature type="domain" description="Endonuclease/exonuclease/phosphatase" evidence="1">
    <location>
        <begin position="40"/>
        <end position="155"/>
    </location>
</feature>
<evidence type="ECO:0000313" key="2">
    <source>
        <dbReference type="EMBL" id="KAK9721688.1"/>
    </source>
</evidence>
<dbReference type="InterPro" id="IPR036691">
    <property type="entry name" value="Endo/exonu/phosph_ase_sf"/>
</dbReference>
<dbReference type="Gene3D" id="3.60.10.10">
    <property type="entry name" value="Endonuclease/exonuclease/phosphatase"/>
    <property type="match status" value="1"/>
</dbReference>
<proteinExistence type="predicted"/>
<dbReference type="GO" id="GO:0004519">
    <property type="term" value="F:endonuclease activity"/>
    <property type="evidence" value="ECO:0007669"/>
    <property type="project" value="UniProtKB-KW"/>
</dbReference>
<dbReference type="PANTHER" id="PTHR33273:SF4">
    <property type="entry name" value="ENDONUCLEASE_EXONUCLEASE_PHOSPHATASE DOMAIN-CONTAINING PROTEIN"/>
    <property type="match status" value="1"/>
</dbReference>
<comment type="caution">
    <text evidence="2">The sequence shown here is derived from an EMBL/GenBank/DDBJ whole genome shotgun (WGS) entry which is preliminary data.</text>
</comment>
<sequence>MEWLKDNRTNVAALFLSKNIEVLGHRTGDGHLLIRLKDLDIVCCYVSPNIGMQDYRLEVDNIMNVVNNTKTIILGDINAKSPQWGGHKTDKKGEYWLEWINALDMIVLNTGQKPTFVRGNTESFIDVTIATKVISKRIINWEVLDMETLTEHKYIGFEIQGIKSRKEVRRSRTMVDWDIFRSKIMALSEAEQETEPVACTNF</sequence>
<dbReference type="PANTHER" id="PTHR33273">
    <property type="entry name" value="DOMAIN-CONTAINING PROTEIN, PUTATIVE-RELATED"/>
    <property type="match status" value="1"/>
</dbReference>
<dbReference type="Pfam" id="PF14529">
    <property type="entry name" value="Exo_endo_phos_2"/>
    <property type="match status" value="1"/>
</dbReference>
<evidence type="ECO:0000313" key="3">
    <source>
        <dbReference type="Proteomes" id="UP001458880"/>
    </source>
</evidence>
<reference evidence="2 3" key="1">
    <citation type="journal article" date="2024" name="BMC Genomics">
        <title>De novo assembly and annotation of Popillia japonica's genome with initial clues to its potential as an invasive pest.</title>
        <authorList>
            <person name="Cucini C."/>
            <person name="Boschi S."/>
            <person name="Funari R."/>
            <person name="Cardaioli E."/>
            <person name="Iannotti N."/>
            <person name="Marturano G."/>
            <person name="Paoli F."/>
            <person name="Bruttini M."/>
            <person name="Carapelli A."/>
            <person name="Frati F."/>
            <person name="Nardi F."/>
        </authorList>
    </citation>
    <scope>NUCLEOTIDE SEQUENCE [LARGE SCALE GENOMIC DNA]</scope>
    <source>
        <strain evidence="2">DMR45628</strain>
    </source>
</reference>
<keyword evidence="2" id="KW-0378">Hydrolase</keyword>
<evidence type="ECO:0000259" key="1">
    <source>
        <dbReference type="Pfam" id="PF14529"/>
    </source>
</evidence>
<accession>A0AAW1KM52</accession>
<name>A0AAW1KM52_POPJA</name>